<evidence type="ECO:0000256" key="2">
    <source>
        <dbReference type="ARBA" id="ARBA00022729"/>
    </source>
</evidence>
<dbReference type="PANTHER" id="PTHR40094:SF1">
    <property type="entry name" value="UBIQUITIN DOMAIN-CONTAINING PROTEIN"/>
    <property type="match status" value="1"/>
</dbReference>
<dbReference type="Gene3D" id="2.60.40.1930">
    <property type="match status" value="1"/>
</dbReference>
<sequence length="1688" mass="179890">MRRWLIIALLLLAPAAHAFDLPGLSRDSNQYREQLERRFPAGGTAQQRQAAETRATAAERQNNWPAAAQAWEDRAALGEMTAAQWLSLGRAQLRRNPPEAGRALSAAWQNFLMVPAGPPEIPSLLMVAEALQRLERPAQQIAALEQVVQRAPEEARYTDALAQARRAAGLLVARLNTESEAEPARACLAFTVPPARRTDWQPQDWMRAEPPVPGLSFQRDGDQLCVVGLPFGRSTRVVLRAGLPGEDGLRLMRDTPVNIAMPNRRPRLAFDSRAFLLARGQDARVPLALMNISGVQMRVVRLAERNLVPFTRDNRLGDQINSWTVTDIPDTWGRVVWEGTLDLPRGEANQLQRVTVPVPPAVREAGPGLYMMIARPNDGTNDAGSLATAQPLILTDLGLTAWRGEGGLAVQARRLGDSRPAGGTRIALMSRNNEILAETETGTDGIARFAAALLRGEGPMAPVSLHASLGDDLVALDLEAASFDLSDRGVTGREHPGPLDAFLWLDRGIYRPGETVQVMALLRNVAGVPSEVPLRLRLRRPNGQVAAETVVRDGGNWPVALPAAAPAGVWKVEALTDPNAPPVGEARLRVEAFVPERLAVEAGPVPGPLVPGRMLEIPVTARFLYGAPGAGLEGSAELRLVTERNPFPELRGYLFGLEDESFAPDLITADVPETDDQGRATLELTLAGAPDTTRPLRGELDISVQEPGGRATRTSLPLAVAGNPRLVGIRGPQAVDANAEAAFEVIVANPEGRTLPAELSLRLVREKPDWRVVLRGGATRYETVWTDEPVDTATVRTAAEAPARFARSLPFGRYRLEAREANGLAIASVRFRSGWVSSESAEVPDKVDVAADRQSYAPGDTVTVRVTAPFAGRASLAVLTDRLMTVREVDVPEGGTDVPLTADPAWGPGAYVAVTVFRAGAPATSPGRALGLAWVQIDPAARRLDVAIGGPERARPSTRVEVPVTVTGGSASVHLTLAAVDEGILRLTRFASPDPLAHYTGRRTLGVDIRDDYGRLIRPDDATPAVLRQGGDETGDLGLLPIPQRNVVLFSGVVETDANGRATIPLDLPDFAGELRLMAVAWQGPRIGSASRAMTVRDPVLAEALLPRFLAPGDEATLPVLLHNLELPQGEVSATLTAEGAIALGGPARLAARLATGARAQPSTTLRATGAGEGTLRLAVGGPGGFAATRESRIEVRSSRALTSVTTLSELAPGQELRLAPNATRFLPGAWRATARLGTPVRFDAEGMLRGLEIYPYTCLEQLSSRALGIGAAISEGSTPQQAALLQRAVDGILSRQRYDGSFGLWSAQGEPEFWTSAYAAEALIRARTAGATVATAALDAALDDLATRLEDTTANEPTEFAAQAARLNALSLAGRHRLGAARRLMESLDRLPTPLARAQLAAAFARAGDNDRAQRAFAAALAAPARRDWLYDYGSAARDAMAVLVLLKEAQAPAAMIQQATERLPGPELTPAAASTQEAAWAVLAAASLGRDGRPVRAAFDGNAAPRVFNATAGGVLRNLGDAPLPVTLTVTGIPTEALPAGRNAMTIRRRFLDLQGMELNLDQLRSGTSFLMVIEARAESGQEHLAMISQGLPAGWEIQARLGPGAVPGLPGLGELAEPDATPALDDRVAAAVTFNAERRDFRLAVRLRAVTAGRFELPGAEVADMYRPAFFARQAVGRITILPQQ</sequence>
<name>A0ABS5QFM2_9PROT</name>
<reference evidence="6 7" key="1">
    <citation type="submission" date="2021-05" db="EMBL/GenBank/DDBJ databases">
        <title>Roseococcus sp. XZZS9, whole genome shotgun sequencing project.</title>
        <authorList>
            <person name="Zhao G."/>
            <person name="Shen L."/>
        </authorList>
    </citation>
    <scope>NUCLEOTIDE SEQUENCE [LARGE SCALE GENOMIC DNA]</scope>
    <source>
        <strain evidence="6 7">XZZS9</strain>
    </source>
</reference>
<comment type="caution">
    <text evidence="6">The sequence shown here is derived from an EMBL/GenBank/DDBJ whole genome shotgun (WGS) entry which is preliminary data.</text>
</comment>
<dbReference type="Pfam" id="PF07703">
    <property type="entry name" value="A2M_BRD"/>
    <property type="match status" value="1"/>
</dbReference>
<dbReference type="Pfam" id="PF17973">
    <property type="entry name" value="bMG10"/>
    <property type="match status" value="1"/>
</dbReference>
<dbReference type="PANTHER" id="PTHR40094">
    <property type="entry name" value="ALPHA-2-MACROGLOBULIN HOMOLOG"/>
    <property type="match status" value="1"/>
</dbReference>
<accession>A0ABS5QFM2</accession>
<dbReference type="InterPro" id="IPR011625">
    <property type="entry name" value="A2M_N_BRD"/>
</dbReference>
<dbReference type="RefSeq" id="WP_213671188.1">
    <property type="nucleotide sequence ID" value="NZ_JAHCDA010000003.1"/>
</dbReference>
<dbReference type="InterPro" id="IPR041462">
    <property type="entry name" value="Bact_A2M_MG6"/>
</dbReference>
<dbReference type="PIRSF" id="PIRSF038980">
    <property type="entry name" value="A2M_bac"/>
    <property type="match status" value="1"/>
</dbReference>
<dbReference type="InterPro" id="IPR026284">
    <property type="entry name" value="A2MG_proteobact"/>
</dbReference>
<dbReference type="Pfam" id="PF17962">
    <property type="entry name" value="bMG6"/>
    <property type="match status" value="1"/>
</dbReference>
<keyword evidence="2 3" id="KW-0732">Signal</keyword>
<feature type="domain" description="Alpha-2-macroglobulin" evidence="5">
    <location>
        <begin position="1047"/>
        <end position="1136"/>
    </location>
</feature>
<dbReference type="CDD" id="cd00688">
    <property type="entry name" value="ISOPREN_C2_like"/>
    <property type="match status" value="1"/>
</dbReference>
<dbReference type="Pfam" id="PF00207">
    <property type="entry name" value="A2M"/>
    <property type="match status" value="1"/>
</dbReference>
<dbReference type="InterPro" id="IPR049120">
    <property type="entry name" value="A2M_bMG2"/>
</dbReference>
<dbReference type="Gene3D" id="1.50.10.20">
    <property type="match status" value="1"/>
</dbReference>
<evidence type="ECO:0000259" key="5">
    <source>
        <dbReference type="SMART" id="SM01360"/>
    </source>
</evidence>
<dbReference type="InterPro" id="IPR001599">
    <property type="entry name" value="Macroglobln_a2"/>
</dbReference>
<dbReference type="SUPFAM" id="SSF48239">
    <property type="entry name" value="Terpenoid cyclases/Protein prenyltransferases"/>
    <property type="match status" value="1"/>
</dbReference>
<evidence type="ECO:0000256" key="1">
    <source>
        <dbReference type="ARBA" id="ARBA00010556"/>
    </source>
</evidence>
<keyword evidence="7" id="KW-1185">Reference proteome</keyword>
<evidence type="ECO:0000313" key="6">
    <source>
        <dbReference type="EMBL" id="MBS7812485.1"/>
    </source>
</evidence>
<dbReference type="InterPro" id="IPR041203">
    <property type="entry name" value="Bact_A2M_MG5"/>
</dbReference>
<dbReference type="InterPro" id="IPR041246">
    <property type="entry name" value="Bact_MG10"/>
</dbReference>
<dbReference type="InterPro" id="IPR002890">
    <property type="entry name" value="MG2"/>
</dbReference>
<evidence type="ECO:0000313" key="7">
    <source>
        <dbReference type="Proteomes" id="UP000766336"/>
    </source>
</evidence>
<evidence type="ECO:0008006" key="8">
    <source>
        <dbReference type="Google" id="ProtNLM"/>
    </source>
</evidence>
<dbReference type="Proteomes" id="UP000766336">
    <property type="component" value="Unassembled WGS sequence"/>
</dbReference>
<feature type="chain" id="PRO_5046778733" description="Alpha-2-macroglobulin family protein" evidence="3">
    <location>
        <begin position="19"/>
        <end position="1688"/>
    </location>
</feature>
<dbReference type="SMART" id="SM01360">
    <property type="entry name" value="A2M"/>
    <property type="match status" value="1"/>
</dbReference>
<evidence type="ECO:0000259" key="4">
    <source>
        <dbReference type="SMART" id="SM01359"/>
    </source>
</evidence>
<gene>
    <name evidence="6" type="ORF">KHU32_16155</name>
</gene>
<comment type="similarity">
    <text evidence="1">Belongs to the protease inhibitor I39 (alpha-2-macroglobulin) family. Bacterial alpha-2-macroglobulin subfamily.</text>
</comment>
<dbReference type="Pfam" id="PF11974">
    <property type="entry name" value="bMG3"/>
    <property type="match status" value="1"/>
</dbReference>
<dbReference type="InterPro" id="IPR021868">
    <property type="entry name" value="Alpha_2_Macroglob_MG3"/>
</dbReference>
<dbReference type="EMBL" id="JAHCDA010000003">
    <property type="protein sequence ID" value="MBS7812485.1"/>
    <property type="molecule type" value="Genomic_DNA"/>
</dbReference>
<organism evidence="6 7">
    <name type="scientific">Roseococcus pinisoli</name>
    <dbReference type="NCBI Taxonomy" id="2835040"/>
    <lineage>
        <taxon>Bacteria</taxon>
        <taxon>Pseudomonadati</taxon>
        <taxon>Pseudomonadota</taxon>
        <taxon>Alphaproteobacteria</taxon>
        <taxon>Acetobacterales</taxon>
        <taxon>Roseomonadaceae</taxon>
        <taxon>Roseococcus</taxon>
    </lineage>
</organism>
<dbReference type="InterPro" id="IPR051802">
    <property type="entry name" value="YfhM-like"/>
</dbReference>
<dbReference type="Pfam" id="PF01835">
    <property type="entry name" value="MG2"/>
    <property type="match status" value="1"/>
</dbReference>
<evidence type="ECO:0000256" key="3">
    <source>
        <dbReference type="SAM" id="SignalP"/>
    </source>
</evidence>
<dbReference type="InterPro" id="IPR008930">
    <property type="entry name" value="Terpenoid_cyclase/PrenylTrfase"/>
</dbReference>
<dbReference type="Pfam" id="PF17972">
    <property type="entry name" value="bMG5"/>
    <property type="match status" value="1"/>
</dbReference>
<proteinExistence type="inferred from homology"/>
<dbReference type="SMART" id="SM01359">
    <property type="entry name" value="A2M_N_2"/>
    <property type="match status" value="1"/>
</dbReference>
<dbReference type="Pfam" id="PF21142">
    <property type="entry name" value="A2M_bMG2"/>
    <property type="match status" value="1"/>
</dbReference>
<feature type="signal peptide" evidence="3">
    <location>
        <begin position="1"/>
        <end position="18"/>
    </location>
</feature>
<protein>
    <recommendedName>
        <fullName evidence="8">Alpha-2-macroglobulin family protein</fullName>
    </recommendedName>
</protein>
<feature type="domain" description="Alpha-2-macroglobulin bait region" evidence="4">
    <location>
        <begin position="847"/>
        <end position="987"/>
    </location>
</feature>